<proteinExistence type="predicted"/>
<feature type="compositionally biased region" description="Polar residues" evidence="1">
    <location>
        <begin position="67"/>
        <end position="89"/>
    </location>
</feature>
<keyword evidence="2" id="KW-0472">Membrane</keyword>
<keyword evidence="2" id="KW-1133">Transmembrane helix</keyword>
<gene>
    <name evidence="3" type="ORF">QE152_g9839</name>
</gene>
<keyword evidence="2" id="KW-0812">Transmembrane</keyword>
<name>A0AAW1LXM7_POPJA</name>
<evidence type="ECO:0000256" key="2">
    <source>
        <dbReference type="SAM" id="Phobius"/>
    </source>
</evidence>
<evidence type="ECO:0000313" key="3">
    <source>
        <dbReference type="EMBL" id="KAK9738492.1"/>
    </source>
</evidence>
<dbReference type="Proteomes" id="UP001458880">
    <property type="component" value="Unassembled WGS sequence"/>
</dbReference>
<feature type="transmembrane region" description="Helical" evidence="2">
    <location>
        <begin position="122"/>
        <end position="139"/>
    </location>
</feature>
<comment type="caution">
    <text evidence="3">The sequence shown here is derived from an EMBL/GenBank/DDBJ whole genome shotgun (WGS) entry which is preliminary data.</text>
</comment>
<dbReference type="EMBL" id="JASPKY010000086">
    <property type="protein sequence ID" value="KAK9738492.1"/>
    <property type="molecule type" value="Genomic_DNA"/>
</dbReference>
<dbReference type="AlphaFoldDB" id="A0AAW1LXM7"/>
<feature type="region of interest" description="Disordered" evidence="1">
    <location>
        <begin position="67"/>
        <end position="114"/>
    </location>
</feature>
<evidence type="ECO:0000313" key="4">
    <source>
        <dbReference type="Proteomes" id="UP001458880"/>
    </source>
</evidence>
<accession>A0AAW1LXM7</accession>
<evidence type="ECO:0000256" key="1">
    <source>
        <dbReference type="SAM" id="MobiDB-lite"/>
    </source>
</evidence>
<reference evidence="3 4" key="1">
    <citation type="journal article" date="2024" name="BMC Genomics">
        <title>De novo assembly and annotation of Popillia japonica's genome with initial clues to its potential as an invasive pest.</title>
        <authorList>
            <person name="Cucini C."/>
            <person name="Boschi S."/>
            <person name="Funari R."/>
            <person name="Cardaioli E."/>
            <person name="Iannotti N."/>
            <person name="Marturano G."/>
            <person name="Paoli F."/>
            <person name="Bruttini M."/>
            <person name="Carapelli A."/>
            <person name="Frati F."/>
            <person name="Nardi F."/>
        </authorList>
    </citation>
    <scope>NUCLEOTIDE SEQUENCE [LARGE SCALE GENOMIC DNA]</scope>
    <source>
        <strain evidence="3">DMR45628</strain>
    </source>
</reference>
<protein>
    <submittedName>
        <fullName evidence="3">Uncharacterized protein</fullName>
    </submittedName>
</protein>
<feature type="compositionally biased region" description="Basic and acidic residues" evidence="1">
    <location>
        <begin position="92"/>
        <end position="110"/>
    </location>
</feature>
<sequence length="142" mass="16205">MTQERIKWFYTKPLTEKELEDIADTILLDDIPLDNSVVTDVEGDDEDADNDNSYGFDDICENGSLNHLGSTSNHLPTTNQNQMESTDILASSKKENARTENVKETQQNEKSKRKRYTKNKKMLITIIAMDSTIFVRMALLTI</sequence>
<organism evidence="3 4">
    <name type="scientific">Popillia japonica</name>
    <name type="common">Japanese beetle</name>
    <dbReference type="NCBI Taxonomy" id="7064"/>
    <lineage>
        <taxon>Eukaryota</taxon>
        <taxon>Metazoa</taxon>
        <taxon>Ecdysozoa</taxon>
        <taxon>Arthropoda</taxon>
        <taxon>Hexapoda</taxon>
        <taxon>Insecta</taxon>
        <taxon>Pterygota</taxon>
        <taxon>Neoptera</taxon>
        <taxon>Endopterygota</taxon>
        <taxon>Coleoptera</taxon>
        <taxon>Polyphaga</taxon>
        <taxon>Scarabaeiformia</taxon>
        <taxon>Scarabaeidae</taxon>
        <taxon>Rutelinae</taxon>
        <taxon>Popillia</taxon>
    </lineage>
</organism>
<keyword evidence="4" id="KW-1185">Reference proteome</keyword>